<dbReference type="InParanoid" id="C7ZEA4"/>
<dbReference type="Pfam" id="PF07883">
    <property type="entry name" value="Cupin_2"/>
    <property type="match status" value="1"/>
</dbReference>
<dbReference type="PANTHER" id="PTHR36156">
    <property type="entry name" value="SLR2101 PROTEIN"/>
    <property type="match status" value="1"/>
</dbReference>
<dbReference type="eggNOG" id="ENOG502S6JD">
    <property type="taxonomic scope" value="Eukaryota"/>
</dbReference>
<dbReference type="VEuPathDB" id="FungiDB:NECHADRAFT_87558"/>
<protein>
    <recommendedName>
        <fullName evidence="1">Cupin type-2 domain-containing protein</fullName>
    </recommendedName>
</protein>
<reference evidence="2 3" key="1">
    <citation type="journal article" date="2009" name="PLoS Genet.">
        <title>The genome of Nectria haematococca: contribution of supernumerary chromosomes to gene expansion.</title>
        <authorList>
            <person name="Coleman J.J."/>
            <person name="Rounsley S.D."/>
            <person name="Rodriguez-Carres M."/>
            <person name="Kuo A."/>
            <person name="Wasmann C.C."/>
            <person name="Grimwood J."/>
            <person name="Schmutz J."/>
            <person name="Taga M."/>
            <person name="White G.J."/>
            <person name="Zhou S."/>
            <person name="Schwartz D.C."/>
            <person name="Freitag M."/>
            <person name="Ma L.J."/>
            <person name="Danchin E.G."/>
            <person name="Henrissat B."/>
            <person name="Coutinho P.M."/>
            <person name="Nelson D.R."/>
            <person name="Straney D."/>
            <person name="Napoli C.A."/>
            <person name="Barker B.M."/>
            <person name="Gribskov M."/>
            <person name="Rep M."/>
            <person name="Kroken S."/>
            <person name="Molnar I."/>
            <person name="Rensing C."/>
            <person name="Kennell J.C."/>
            <person name="Zamora J."/>
            <person name="Farman M.L."/>
            <person name="Selker E.U."/>
            <person name="Salamov A."/>
            <person name="Shapiro H."/>
            <person name="Pangilinan J."/>
            <person name="Lindquist E."/>
            <person name="Lamers C."/>
            <person name="Grigoriev I.V."/>
            <person name="Geiser D.M."/>
            <person name="Covert S.F."/>
            <person name="Temporini E."/>
            <person name="Vanetten H.D."/>
        </authorList>
    </citation>
    <scope>NUCLEOTIDE SEQUENCE [LARGE SCALE GENOMIC DNA]</scope>
    <source>
        <strain evidence="3">ATCC MYA-4622 / CBS 123669 / FGSC 9596 / NRRL 45880 / 77-13-4</strain>
    </source>
</reference>
<dbReference type="OrthoDB" id="5840532at2759"/>
<dbReference type="InterPro" id="IPR013096">
    <property type="entry name" value="Cupin_2"/>
</dbReference>
<dbReference type="Proteomes" id="UP000005206">
    <property type="component" value="Chromosome 12"/>
</dbReference>
<feature type="domain" description="Cupin type-2" evidence="1">
    <location>
        <begin position="107"/>
        <end position="172"/>
    </location>
</feature>
<dbReference type="InterPro" id="IPR047142">
    <property type="entry name" value="OryJ/VirC-like"/>
</dbReference>
<keyword evidence="3" id="KW-1185">Reference proteome</keyword>
<sequence>MSALTRCYSQLSLHKVDILPSFSKSAQPQVIKMDSSPITRVVTGHHPDGTATVTRLDAIPPQPAGFGINIAKLWSTAEHPGNVDSDNDKGLHNWGMSPPGTIFNAADFPPRTKTPLHRSLTVDYVFLHRGTLVLHLDDGSRTTLKEGEVAVVQAGMHSWENPTDETARAVSVMVAAEAPVVAGKTLEVEVSDANP</sequence>
<evidence type="ECO:0000313" key="2">
    <source>
        <dbReference type="EMBL" id="EEU37627.1"/>
    </source>
</evidence>
<accession>C7ZEA4</accession>
<proteinExistence type="predicted"/>
<dbReference type="OMA" id="ETTWARW"/>
<evidence type="ECO:0000259" key="1">
    <source>
        <dbReference type="Pfam" id="PF07883"/>
    </source>
</evidence>
<dbReference type="Gene3D" id="2.60.120.10">
    <property type="entry name" value="Jelly Rolls"/>
    <property type="match status" value="1"/>
</dbReference>
<dbReference type="CDD" id="cd02231">
    <property type="entry name" value="cupin_BLL6423-like"/>
    <property type="match status" value="1"/>
</dbReference>
<dbReference type="HOGENOM" id="CLU_096188_0_0_1"/>
<dbReference type="InterPro" id="IPR014710">
    <property type="entry name" value="RmlC-like_jellyroll"/>
</dbReference>
<organism evidence="2 3">
    <name type="scientific">Fusarium vanettenii (strain ATCC MYA-4622 / CBS 123669 / FGSC 9596 / NRRL 45880 / 77-13-4)</name>
    <name type="common">Fusarium solani subsp. pisi</name>
    <dbReference type="NCBI Taxonomy" id="660122"/>
    <lineage>
        <taxon>Eukaryota</taxon>
        <taxon>Fungi</taxon>
        <taxon>Dikarya</taxon>
        <taxon>Ascomycota</taxon>
        <taxon>Pezizomycotina</taxon>
        <taxon>Sordariomycetes</taxon>
        <taxon>Hypocreomycetidae</taxon>
        <taxon>Hypocreales</taxon>
        <taxon>Nectriaceae</taxon>
        <taxon>Fusarium</taxon>
        <taxon>Fusarium solani species complex</taxon>
        <taxon>Fusarium vanettenii</taxon>
    </lineage>
</organism>
<evidence type="ECO:0000313" key="3">
    <source>
        <dbReference type="Proteomes" id="UP000005206"/>
    </source>
</evidence>
<dbReference type="AlphaFoldDB" id="C7ZEA4"/>
<name>C7ZEA4_FUSV7</name>
<dbReference type="SUPFAM" id="SSF51182">
    <property type="entry name" value="RmlC-like cupins"/>
    <property type="match status" value="1"/>
</dbReference>
<dbReference type="PANTHER" id="PTHR36156:SF2">
    <property type="entry name" value="CUPIN TYPE-2 DOMAIN-CONTAINING PROTEIN"/>
    <property type="match status" value="1"/>
</dbReference>
<dbReference type="RefSeq" id="XP_003043340.1">
    <property type="nucleotide sequence ID" value="XM_003043294.1"/>
</dbReference>
<dbReference type="InterPro" id="IPR011051">
    <property type="entry name" value="RmlC_Cupin_sf"/>
</dbReference>
<dbReference type="GeneID" id="9669150"/>
<gene>
    <name evidence="2" type="ORF">NECHADRAFT_87558</name>
</gene>
<dbReference type="KEGG" id="nhe:NECHADRAFT_87558"/>
<dbReference type="EMBL" id="GG698921">
    <property type="protein sequence ID" value="EEU37627.1"/>
    <property type="molecule type" value="Genomic_DNA"/>
</dbReference>